<dbReference type="PROSITE" id="PS50293">
    <property type="entry name" value="TPR_REGION"/>
    <property type="match status" value="1"/>
</dbReference>
<dbReference type="SUPFAM" id="SSF48452">
    <property type="entry name" value="TPR-like"/>
    <property type="match status" value="1"/>
</dbReference>
<feature type="repeat" description="TPR" evidence="1">
    <location>
        <begin position="271"/>
        <end position="304"/>
    </location>
</feature>
<dbReference type="PANTHER" id="PTHR46289:SF17">
    <property type="entry name" value="HAT C-TERMINAL DIMERISATION DOMAIN-CONTAINING PROTEIN"/>
    <property type="match status" value="1"/>
</dbReference>
<dbReference type="InterPro" id="IPR008906">
    <property type="entry name" value="HATC_C_dom"/>
</dbReference>
<dbReference type="InterPro" id="IPR052958">
    <property type="entry name" value="IFN-induced_PKR_regulator"/>
</dbReference>
<name>A0A815TAJ0_ADIRI</name>
<feature type="compositionally biased region" description="Polar residues" evidence="2">
    <location>
        <begin position="326"/>
        <end position="354"/>
    </location>
</feature>
<dbReference type="PROSITE" id="PS50005">
    <property type="entry name" value="TPR"/>
    <property type="match status" value="2"/>
</dbReference>
<dbReference type="InterPro" id="IPR012337">
    <property type="entry name" value="RNaseH-like_sf"/>
</dbReference>
<dbReference type="Proteomes" id="UP000663852">
    <property type="component" value="Unassembled WGS sequence"/>
</dbReference>
<evidence type="ECO:0000259" key="4">
    <source>
        <dbReference type="Pfam" id="PF14291"/>
    </source>
</evidence>
<comment type="caution">
    <text evidence="5">The sequence shown here is derived from an EMBL/GenBank/DDBJ whole genome shotgun (WGS) entry which is preliminary data.</text>
</comment>
<feature type="domain" description="DUF4371" evidence="4">
    <location>
        <begin position="595"/>
        <end position="741"/>
    </location>
</feature>
<evidence type="ECO:0000313" key="6">
    <source>
        <dbReference type="Proteomes" id="UP000663852"/>
    </source>
</evidence>
<dbReference type="AlphaFoldDB" id="A0A815TAJ0"/>
<dbReference type="InterPro" id="IPR025398">
    <property type="entry name" value="DUF4371"/>
</dbReference>
<keyword evidence="1" id="KW-0802">TPR repeat</keyword>
<dbReference type="Gene3D" id="1.25.40.10">
    <property type="entry name" value="Tetratricopeptide repeat domain"/>
    <property type="match status" value="1"/>
</dbReference>
<dbReference type="Pfam" id="PF14291">
    <property type="entry name" value="DUF4371"/>
    <property type="match status" value="1"/>
</dbReference>
<dbReference type="SUPFAM" id="SSF56399">
    <property type="entry name" value="ADP-ribosylation"/>
    <property type="match status" value="1"/>
</dbReference>
<reference evidence="5" key="1">
    <citation type="submission" date="2021-02" db="EMBL/GenBank/DDBJ databases">
        <authorList>
            <person name="Nowell W R."/>
        </authorList>
    </citation>
    <scope>NUCLEOTIDE SEQUENCE</scope>
</reference>
<evidence type="ECO:0000259" key="3">
    <source>
        <dbReference type="Pfam" id="PF05699"/>
    </source>
</evidence>
<dbReference type="OrthoDB" id="6601747at2759"/>
<feature type="repeat" description="TPR" evidence="1">
    <location>
        <begin position="229"/>
        <end position="262"/>
    </location>
</feature>
<organism evidence="5 6">
    <name type="scientific">Adineta ricciae</name>
    <name type="common">Rotifer</name>
    <dbReference type="NCBI Taxonomy" id="249248"/>
    <lineage>
        <taxon>Eukaryota</taxon>
        <taxon>Metazoa</taxon>
        <taxon>Spiralia</taxon>
        <taxon>Gnathifera</taxon>
        <taxon>Rotifera</taxon>
        <taxon>Eurotatoria</taxon>
        <taxon>Bdelloidea</taxon>
        <taxon>Adinetida</taxon>
        <taxon>Adinetidae</taxon>
        <taxon>Adineta</taxon>
    </lineage>
</organism>
<dbReference type="InterPro" id="IPR019734">
    <property type="entry name" value="TPR_rpt"/>
</dbReference>
<feature type="domain" description="HAT C-terminal dimerisation" evidence="3">
    <location>
        <begin position="1056"/>
        <end position="1113"/>
    </location>
</feature>
<dbReference type="InterPro" id="IPR011990">
    <property type="entry name" value="TPR-like_helical_dom_sf"/>
</dbReference>
<dbReference type="Pfam" id="PF13424">
    <property type="entry name" value="TPR_12"/>
    <property type="match status" value="1"/>
</dbReference>
<gene>
    <name evidence="5" type="ORF">EDS130_LOCUS42598</name>
</gene>
<dbReference type="PANTHER" id="PTHR46289">
    <property type="entry name" value="52 KDA REPRESSOR OF THE INHIBITOR OF THE PROTEIN KINASE-LIKE PROTEIN-RELATED"/>
    <property type="match status" value="1"/>
</dbReference>
<protein>
    <submittedName>
        <fullName evidence="5">Uncharacterized protein</fullName>
    </submittedName>
</protein>
<dbReference type="EMBL" id="CAJNOJ010000632">
    <property type="protein sequence ID" value="CAF1500462.1"/>
    <property type="molecule type" value="Genomic_DNA"/>
</dbReference>
<feature type="region of interest" description="Disordered" evidence="2">
    <location>
        <begin position="325"/>
        <end position="354"/>
    </location>
</feature>
<dbReference type="Gene3D" id="3.90.176.10">
    <property type="entry name" value="Toxin ADP-ribosyltransferase, Chain A, domain 1"/>
    <property type="match status" value="1"/>
</dbReference>
<proteinExistence type="predicted"/>
<dbReference type="SUPFAM" id="SSF53098">
    <property type="entry name" value="Ribonuclease H-like"/>
    <property type="match status" value="1"/>
</dbReference>
<dbReference type="Pfam" id="PF05699">
    <property type="entry name" value="Dimer_Tnp_hAT"/>
    <property type="match status" value="1"/>
</dbReference>
<evidence type="ECO:0000256" key="2">
    <source>
        <dbReference type="SAM" id="MobiDB-lite"/>
    </source>
</evidence>
<evidence type="ECO:0000313" key="5">
    <source>
        <dbReference type="EMBL" id="CAF1500462.1"/>
    </source>
</evidence>
<evidence type="ECO:0000256" key="1">
    <source>
        <dbReference type="PROSITE-ProRule" id="PRU00339"/>
    </source>
</evidence>
<sequence>MGFFINDLHQHIDQLHKQQFGTNHGEEIFTCYRGQGISEKDFDEMIRSKGGLMSFNHFLSTSKERDVSLFFAESNLSNPTLIAILFVIKTDPRQSAVSFASIRGISATPEEDEILFSMHSVFRIDDIKLISENGKLHEVHLTLTSVKDKQLHELTEQIRQESFPYAYGWYRLGLVLVQLNQNEKAAEICQMLLNQIKEQSDNHGSIVKFVGSTLIIRQQSLPANHPNMVSSYNNIGLVYYNMGDYPKALSYYEKALAIKQQSFHLDHSSLAASYNNIGVVYEGMKNYLEAYSYYECAVEIAEQSLSSNHPNLKNMIYNLERLKAQPTRSNSPVGTQEESNQLSTDSTPILTQPSTPVSLEADNLSVTKKVKQRDYENSVNKEVQPCNNKDIGLFVNKEHISDPEIYAVLTNPWVPSSNYKFPLVQMHQKMRSVCQHSWLQTYPWLGYSPILQDVLCCYCVLFKRQCSVADRARNSLGQLVFKPLSSLNKASEYLQLHEKTEYHIFSKQQAENFKLNFEHPNKAIDIILDNANQEQEATNRKILSSIIKCIMFIAKQNLAFRGHDDDGIDHKSSENLGNIVFALKNLADNHFILLGNFKELILFRADSGDKMLETHLHTAAKNAMYMSAEIQNQLINICGNMIKEEIVRHVIEKKKFYSIIADGTSDISGTEQLSLSIRYLSYDNDQIDIKEDFIGFTPVADGSAKGISEKIMDYLRAVGLDLAYLRGQGYDGCSVMSGHLGGVQKLISNIEPKAIYVHCASHSLDLAICDACDDRNIQLFFGTIKNIVRFISSSPKRQNLLKSAIGATSCDTKRKKLTKLVEHRWVEKHTSVLVFKQLFSGVVIFLEHMIESSDSETSANSLAYFKSVKDLDFIICLFVVSRVFAILKPYTEMLQSKNCELIQLYDNIQNVATHLAELKYDTTKFEELTAELEVFCRDNDIIFTLPRRNKYNNVNDYLKSIYEKFIDTTLSELGARFSEHQRSIIYIINLLPSNVVDKTLMDVENIFRFYESDLPAKNADLVKAEFELWQHKWKKSSADERPSNIISTLNSLLPIKSFYPNLYCLFEIFAVLPVTVATAERSFSTMKRIKTTLRNSIGDNRLSDLALIHIHRDIANSLDVEDIIDIFCKKKRRIKFVN</sequence>
<accession>A0A815TAJ0</accession>
<dbReference type="GO" id="GO:0046983">
    <property type="term" value="F:protein dimerization activity"/>
    <property type="evidence" value="ECO:0007669"/>
    <property type="project" value="InterPro"/>
</dbReference>
<dbReference type="PROSITE" id="PS51996">
    <property type="entry name" value="TR_MART"/>
    <property type="match status" value="1"/>
</dbReference>
<dbReference type="SMART" id="SM00028">
    <property type="entry name" value="TPR"/>
    <property type="match status" value="3"/>
</dbReference>
<dbReference type="Pfam" id="PF00515">
    <property type="entry name" value="TPR_1"/>
    <property type="match status" value="1"/>
</dbReference>